<gene>
    <name evidence="7" type="ORF">G9U51_09980</name>
</gene>
<dbReference type="EMBL" id="JAAOIV010000006">
    <property type="protein sequence ID" value="NHN56104.1"/>
    <property type="molecule type" value="Genomic_DNA"/>
</dbReference>
<dbReference type="InterPro" id="IPR036259">
    <property type="entry name" value="MFS_trans_sf"/>
</dbReference>
<dbReference type="RefSeq" id="WP_166196537.1">
    <property type="nucleotide sequence ID" value="NZ_JAAOIV010000006.1"/>
</dbReference>
<keyword evidence="3 6" id="KW-0812">Transmembrane</keyword>
<feature type="transmembrane region" description="Helical" evidence="6">
    <location>
        <begin position="302"/>
        <end position="324"/>
    </location>
</feature>
<proteinExistence type="predicted"/>
<dbReference type="PANTHER" id="PTHR23513">
    <property type="entry name" value="INTEGRAL MEMBRANE EFFLUX PROTEIN-RELATED"/>
    <property type="match status" value="1"/>
</dbReference>
<evidence type="ECO:0000256" key="6">
    <source>
        <dbReference type="SAM" id="Phobius"/>
    </source>
</evidence>
<feature type="transmembrane region" description="Helical" evidence="6">
    <location>
        <begin position="72"/>
        <end position="93"/>
    </location>
</feature>
<keyword evidence="5 6" id="KW-0472">Membrane</keyword>
<accession>A0A967EAP2</accession>
<dbReference type="Proteomes" id="UP000744769">
    <property type="component" value="Unassembled WGS sequence"/>
</dbReference>
<feature type="transmembrane region" description="Helical" evidence="6">
    <location>
        <begin position="247"/>
        <end position="266"/>
    </location>
</feature>
<keyword evidence="8" id="KW-1185">Reference proteome</keyword>
<dbReference type="AlphaFoldDB" id="A0A967EAP2"/>
<comment type="caution">
    <text evidence="7">The sequence shown here is derived from an EMBL/GenBank/DDBJ whole genome shotgun (WGS) entry which is preliminary data.</text>
</comment>
<comment type="subcellular location">
    <subcellularLocation>
        <location evidence="1">Cell membrane</location>
        <topology evidence="1">Multi-pass membrane protein</topology>
    </subcellularLocation>
</comment>
<evidence type="ECO:0000256" key="5">
    <source>
        <dbReference type="ARBA" id="ARBA00023136"/>
    </source>
</evidence>
<evidence type="ECO:0000256" key="1">
    <source>
        <dbReference type="ARBA" id="ARBA00004651"/>
    </source>
</evidence>
<feature type="transmembrane region" description="Helical" evidence="6">
    <location>
        <begin position="99"/>
        <end position="124"/>
    </location>
</feature>
<reference evidence="7" key="1">
    <citation type="submission" date="2020-03" db="EMBL/GenBank/DDBJ databases">
        <title>Draft sequencing of Calidifontibacter sp. DB0510.</title>
        <authorList>
            <person name="Kim D.-U."/>
        </authorList>
    </citation>
    <scope>NUCLEOTIDE SEQUENCE</scope>
    <source>
        <strain evidence="7">DB0510</strain>
    </source>
</reference>
<feature type="transmembrane region" description="Helical" evidence="6">
    <location>
        <begin position="39"/>
        <end position="60"/>
    </location>
</feature>
<evidence type="ECO:0000256" key="2">
    <source>
        <dbReference type="ARBA" id="ARBA00022475"/>
    </source>
</evidence>
<feature type="transmembrane region" description="Helical" evidence="6">
    <location>
        <begin position="278"/>
        <end position="296"/>
    </location>
</feature>
<keyword evidence="2" id="KW-1003">Cell membrane</keyword>
<evidence type="ECO:0000256" key="3">
    <source>
        <dbReference type="ARBA" id="ARBA00022692"/>
    </source>
</evidence>
<protein>
    <submittedName>
        <fullName evidence="7">MFS transporter</fullName>
    </submittedName>
</protein>
<dbReference type="SUPFAM" id="SSF103473">
    <property type="entry name" value="MFS general substrate transporter"/>
    <property type="match status" value="1"/>
</dbReference>
<dbReference type="GO" id="GO:0005886">
    <property type="term" value="C:plasma membrane"/>
    <property type="evidence" value="ECO:0007669"/>
    <property type="project" value="UniProtKB-SubCell"/>
</dbReference>
<evidence type="ECO:0000313" key="7">
    <source>
        <dbReference type="EMBL" id="NHN56104.1"/>
    </source>
</evidence>
<sequence length="460" mass="46907">MTPRHDAALMLGSGFVEDFGFRLAQVAIPLVVLAQTRSVAMAGIVGGVAGIPSLLAPWWTRRARQWVNSGHRVALVRACMAVGLGLLPLLAVLDRMNPATLVAADLVIGIFEALAIPGAAALIAEVGDRIGPEHAVTLLTWQDGLRRVAMLVGPGVGAVAVGFGSGVTVLAVVAVVQVGAAMAVWPVPGTAVPDDEPQEHPTIRASLRGRTDVARGWVMRGMSCATWFAFSLGLAVRGVELGRPGVLYAWGMTGYGLGSLIATALAPRIVPRCPTRALARFAWSVGGLAWVGMALWDSEIGIATSAALGGATLVLGIAAVNRAITTTSAGATRRTLMGGQATIVNATASLGMLAGGPILATLGFRTTLVAAGLLTTATALVAGRHTGNPVSADRQHSTCGYADAGATDGRVSADRQHSTCGYADAGATDGRVSADRQHSTCGYADAAGARVPLCGHGQDL</sequence>
<evidence type="ECO:0000256" key="4">
    <source>
        <dbReference type="ARBA" id="ARBA00022989"/>
    </source>
</evidence>
<organism evidence="7 8">
    <name type="scientific">Metallococcus carri</name>
    <dbReference type="NCBI Taxonomy" id="1656884"/>
    <lineage>
        <taxon>Bacteria</taxon>
        <taxon>Bacillati</taxon>
        <taxon>Actinomycetota</taxon>
        <taxon>Actinomycetes</taxon>
        <taxon>Micrococcales</taxon>
        <taxon>Dermacoccaceae</taxon>
        <taxon>Metallococcus</taxon>
    </lineage>
</organism>
<dbReference type="Gene3D" id="1.20.1250.20">
    <property type="entry name" value="MFS general substrate transporter like domains"/>
    <property type="match status" value="1"/>
</dbReference>
<evidence type="ECO:0000313" key="8">
    <source>
        <dbReference type="Proteomes" id="UP000744769"/>
    </source>
</evidence>
<feature type="transmembrane region" description="Helical" evidence="6">
    <location>
        <begin position="336"/>
        <end position="356"/>
    </location>
</feature>
<keyword evidence="4 6" id="KW-1133">Transmembrane helix</keyword>
<name>A0A967EAP2_9MICO</name>
<dbReference type="PANTHER" id="PTHR23513:SF6">
    <property type="entry name" value="MAJOR FACILITATOR SUPERFAMILY ASSOCIATED DOMAIN-CONTAINING PROTEIN"/>
    <property type="match status" value="1"/>
</dbReference>